<gene>
    <name evidence="2" type="ORF">HDF25_002554</name>
</gene>
<proteinExistence type="predicted"/>
<dbReference type="RefSeq" id="WP_184625178.1">
    <property type="nucleotide sequence ID" value="NZ_JACHCC010000006.1"/>
</dbReference>
<name>A0A7X0J3G3_9SPHI</name>
<reference evidence="2 3" key="1">
    <citation type="submission" date="2020-08" db="EMBL/GenBank/DDBJ databases">
        <title>Genomic Encyclopedia of Type Strains, Phase IV (KMG-V): Genome sequencing to study the core and pangenomes of soil and plant-associated prokaryotes.</title>
        <authorList>
            <person name="Whitman W."/>
        </authorList>
    </citation>
    <scope>NUCLEOTIDE SEQUENCE [LARGE SCALE GENOMIC DNA]</scope>
    <source>
        <strain evidence="2 3">M2T3</strain>
    </source>
</reference>
<dbReference type="AlphaFoldDB" id="A0A7X0J3G3"/>
<evidence type="ECO:0000259" key="1">
    <source>
        <dbReference type="Pfam" id="PF06889"/>
    </source>
</evidence>
<accession>A0A7X0J3G3</accession>
<protein>
    <recommendedName>
        <fullName evidence="1">DUF1266 domain-containing protein</fullName>
    </recommendedName>
</protein>
<dbReference type="EMBL" id="JACHCC010000006">
    <property type="protein sequence ID" value="MBB6500406.1"/>
    <property type="molecule type" value="Genomic_DNA"/>
</dbReference>
<evidence type="ECO:0000313" key="3">
    <source>
        <dbReference type="Proteomes" id="UP000521017"/>
    </source>
</evidence>
<dbReference type="Proteomes" id="UP000521017">
    <property type="component" value="Unassembled WGS sequence"/>
</dbReference>
<comment type="caution">
    <text evidence="2">The sequence shown here is derived from an EMBL/GenBank/DDBJ whole genome shotgun (WGS) entry which is preliminary data.</text>
</comment>
<evidence type="ECO:0000313" key="2">
    <source>
        <dbReference type="EMBL" id="MBB6500406.1"/>
    </source>
</evidence>
<dbReference type="Pfam" id="PF06889">
    <property type="entry name" value="DUF1266"/>
    <property type="match status" value="1"/>
</dbReference>
<organism evidence="2 3">
    <name type="scientific">Pedobacter cryoconitis</name>
    <dbReference type="NCBI Taxonomy" id="188932"/>
    <lineage>
        <taxon>Bacteria</taxon>
        <taxon>Pseudomonadati</taxon>
        <taxon>Bacteroidota</taxon>
        <taxon>Sphingobacteriia</taxon>
        <taxon>Sphingobacteriales</taxon>
        <taxon>Sphingobacteriaceae</taxon>
        <taxon>Pedobacter</taxon>
    </lineage>
</organism>
<feature type="domain" description="DUF1266" evidence="1">
    <location>
        <begin position="59"/>
        <end position="210"/>
    </location>
</feature>
<dbReference type="InterPro" id="IPR009677">
    <property type="entry name" value="DUF1266"/>
</dbReference>
<sequence>MFGLFKSKPILDSFYLAHKVTADREPLLCIGALLIETNQFRDSLTLLSRWPSKELTTLLENAWGIDDRDSTKDLLEELLLLPSLKNNEELIRDVLLKKHAVQDLIVNDLLIDGYLFDSIGRTCKKAFNARQIVFTRPGFDALTNIASWDIERAGLIVRYAYNVSWLTEAEAFGYLERLYSLVKENYSSWLDYYLSYLKGRALLFDQSLGDSYDYILYLNDMYLNEDFFCLKYALS</sequence>